<dbReference type="Pfam" id="PF04997">
    <property type="entry name" value="RNA_pol_Rpb1_1"/>
    <property type="match status" value="1"/>
</dbReference>
<comment type="function">
    <text evidence="12">DNA-dependent RNA polymerase catalyzes the transcription of DNA into RNA using the four ribonucleoside triphosphates as substrates.</text>
</comment>
<dbReference type="GO" id="GO:0003677">
    <property type="term" value="F:DNA binding"/>
    <property type="evidence" value="ECO:0007669"/>
    <property type="project" value="UniProtKB-KW"/>
</dbReference>
<evidence type="ECO:0000313" key="16">
    <source>
        <dbReference type="Proteomes" id="UP000717585"/>
    </source>
</evidence>
<dbReference type="Gene3D" id="4.10.860.120">
    <property type="entry name" value="RNA polymerase II, clamp domain"/>
    <property type="match status" value="1"/>
</dbReference>
<dbReference type="EC" id="2.7.7.6" evidence="12"/>
<name>A0A8J6AVP2_9EUKA</name>
<dbReference type="Gene3D" id="6.10.250.2940">
    <property type="match status" value="1"/>
</dbReference>
<evidence type="ECO:0000256" key="5">
    <source>
        <dbReference type="ARBA" id="ARBA00022695"/>
    </source>
</evidence>
<dbReference type="InterPro" id="IPR044893">
    <property type="entry name" value="RNA_pol_Rpb1_clamp_domain"/>
</dbReference>
<evidence type="ECO:0000256" key="12">
    <source>
        <dbReference type="RuleBase" id="RU004279"/>
    </source>
</evidence>
<dbReference type="SMART" id="SM00663">
    <property type="entry name" value="RPOLA_N"/>
    <property type="match status" value="1"/>
</dbReference>
<dbReference type="FunFam" id="2.40.40.20:FF:000019">
    <property type="entry name" value="DNA-directed RNA polymerase II subunit RPB1"/>
    <property type="match status" value="1"/>
</dbReference>
<dbReference type="InterPro" id="IPR007075">
    <property type="entry name" value="RNA_pol_Rpb1_6"/>
</dbReference>
<gene>
    <name evidence="15" type="ORF">J8273_2305</name>
</gene>
<evidence type="ECO:0000256" key="10">
    <source>
        <dbReference type="ARBA" id="ARBA00023163"/>
    </source>
</evidence>
<keyword evidence="4 12" id="KW-0808">Transferase</keyword>
<keyword evidence="7" id="KW-0862">Zinc</keyword>
<comment type="caution">
    <text evidence="15">The sequence shown here is derived from an EMBL/GenBank/DDBJ whole genome shotgun (WGS) entry which is preliminary data.</text>
</comment>
<dbReference type="Pfam" id="PF04990">
    <property type="entry name" value="RNA_pol_Rpb1_7"/>
    <property type="match status" value="1"/>
</dbReference>
<evidence type="ECO:0000256" key="7">
    <source>
        <dbReference type="ARBA" id="ARBA00022833"/>
    </source>
</evidence>
<evidence type="ECO:0000259" key="14">
    <source>
        <dbReference type="SMART" id="SM00663"/>
    </source>
</evidence>
<keyword evidence="8" id="KW-0460">Magnesium</keyword>
<evidence type="ECO:0000256" key="4">
    <source>
        <dbReference type="ARBA" id="ARBA00022679"/>
    </source>
</evidence>
<evidence type="ECO:0000256" key="13">
    <source>
        <dbReference type="SAM" id="MobiDB-lite"/>
    </source>
</evidence>
<dbReference type="Pfam" id="PF04992">
    <property type="entry name" value="RNA_pol_Rpb1_6"/>
    <property type="match status" value="1"/>
</dbReference>
<dbReference type="InterPro" id="IPR006592">
    <property type="entry name" value="RNA_pol_N"/>
</dbReference>
<protein>
    <recommendedName>
        <fullName evidence="12">DNA-directed RNA polymerase subunit</fullName>
        <ecNumber evidence="12">2.7.7.6</ecNumber>
    </recommendedName>
</protein>
<evidence type="ECO:0000256" key="3">
    <source>
        <dbReference type="ARBA" id="ARBA00022478"/>
    </source>
</evidence>
<dbReference type="InterPro" id="IPR038593">
    <property type="entry name" value="RNA_pol_Rpb1_7_sf"/>
</dbReference>
<feature type="compositionally biased region" description="Low complexity" evidence="13">
    <location>
        <begin position="1632"/>
        <end position="1652"/>
    </location>
</feature>
<dbReference type="Gene3D" id="6.20.50.80">
    <property type="match status" value="1"/>
</dbReference>
<dbReference type="Pfam" id="PF05000">
    <property type="entry name" value="RNA_pol_Rpb1_4"/>
    <property type="match status" value="1"/>
</dbReference>
<dbReference type="Gene3D" id="1.10.274.100">
    <property type="entry name" value="RNA polymerase Rpb1, domain 3"/>
    <property type="match status" value="1"/>
</dbReference>
<keyword evidence="3 12" id="KW-0240">DNA-directed RNA polymerase</keyword>
<dbReference type="SUPFAM" id="SSF64484">
    <property type="entry name" value="beta and beta-prime subunits of DNA dependent RNA-polymerase"/>
    <property type="match status" value="1"/>
</dbReference>
<dbReference type="GO" id="GO:0006351">
    <property type="term" value="P:DNA-templated transcription"/>
    <property type="evidence" value="ECO:0007669"/>
    <property type="project" value="InterPro"/>
</dbReference>
<dbReference type="GO" id="GO:0046872">
    <property type="term" value="F:metal ion binding"/>
    <property type="evidence" value="ECO:0007669"/>
    <property type="project" value="UniProtKB-KW"/>
</dbReference>
<keyword evidence="16" id="KW-1185">Reference proteome</keyword>
<dbReference type="FunFam" id="1.10.274.100:FF:000001">
    <property type="entry name" value="DNA-directed RNA polymerase subunit"/>
    <property type="match status" value="1"/>
</dbReference>
<dbReference type="InterPro" id="IPR007083">
    <property type="entry name" value="RNA_pol_Rpb1_4"/>
</dbReference>
<dbReference type="EMBL" id="JAHDYR010000007">
    <property type="protein sequence ID" value="KAG9395956.1"/>
    <property type="molecule type" value="Genomic_DNA"/>
</dbReference>
<dbReference type="CDD" id="cd02733">
    <property type="entry name" value="RNAP_II_RPB1_N"/>
    <property type="match status" value="1"/>
</dbReference>
<dbReference type="InterPro" id="IPR000722">
    <property type="entry name" value="RNA_pol_asu"/>
</dbReference>
<evidence type="ECO:0000313" key="15">
    <source>
        <dbReference type="EMBL" id="KAG9395956.1"/>
    </source>
</evidence>
<comment type="similarity">
    <text evidence="2 12">Belongs to the RNA polymerase beta' chain family.</text>
</comment>
<evidence type="ECO:0000256" key="8">
    <source>
        <dbReference type="ARBA" id="ARBA00022842"/>
    </source>
</evidence>
<dbReference type="GO" id="GO:0003899">
    <property type="term" value="F:DNA-directed RNA polymerase activity"/>
    <property type="evidence" value="ECO:0007669"/>
    <property type="project" value="UniProtKB-EC"/>
</dbReference>
<sequence>MASFQGQAPLKLASEVQFSILSPEQIEALSVGEITQHERYNNGIPLKGGLADKSLGSIDRGVVCDQCQGEEDCPGHFGHIRLAKPVYHIGHLDTIHSVLRCICLSCGSLRFDRGSDKFAAIVDSLNSYSDRTERLRAIVSACNSCKTCPECGCTLFDVTKKRGESSDKPLTKTPHWFVRKYRPPALKDDPTLKDSDITTEEALAALTKMKDVDITFLGMDPVYARPENLIIRSLLVPPPHVRPSVKMDNTSSEDDLTYILTSIVRSNNELRESIERNQVNAIDGRHNALQCLVVNYFNNSLPSFEAATHTTSRPLKTIKDRIDGKAGRIRQNLMGKRVNFTARTVITGDPLLGIDEVGVPMKAAMILTYPERVTPANMAWLERLVGNGPKTYPGANYIIRDDGVRIALGERSTSSVTIAVGYIVERHILDGDYVMFNRQPSLHKMSLMGHRAKVMPYSTFRLNLSVTTPYNADFDGDEMNLHVPQSLEARAEVKHIMATPKQIITPQGNKPVIGIVQDTLLGSNLLTRRDEFITKKEMMNLMMWLPDWDGVMPSPAVVFPTPLWTGKQIISALLPKVNLVAFHASHDKADTSVAPIADTRVIVRNGTLIAGMLCKKTLGTSAGGLVHIVWKDIGPEETRDMLGGIQRIIAAWFIGHGFSVGIGDCVAHEDTLGKIERTLAERHTACNNYFTQACSGQLRLMPGQTMRSAMEAKMNSELNSLINLCGKIVEKDLSKRNNFKRMAGAGSKGSLINLSQIIATVGQQNVEGQRLPCNFKNRTLPSYSQFDYGPLSRGFVNNSYLKGLTPTEVYFHAMGGREGLIDTSIKTSFVGYAQRRLMKAMEDIRVEYDLSVRDSQGEVYEFLYGEDGIDSTQIEFERFPTLTVGDRELQRRYRFTEDELVSQFGPGVRPEIQSEAGQRILEQEFEQIMMDRDELRDILCDPITHKLESRFAMAIPIQRLIQNRVVDISADPRKESDLSPVAVVRLVRETIDSLRLIRGTGDLALNADKMSRKLLEILLRSHLASKDVCLRHKLTESAVKSIMSEIISRYNHAAVAPGESVGPVAAQSIGEPATQMTLNTFHFAGFSGKNVTLGVPRLTEIINVNKTEQVKAPSLSIALKPEYAQNEAQAKEVQAELEYTRFSDLVETCDIVYDPDPSNSTMEEDRPWLRMYTLIDDLRPAQADAYNPYTLRYVLKIDKVHDKAIFMREIVSTFEDEFVEADQHCRVFHSDDNARKMVIRVLLPRESGYGVDQVDDIENDDIDQTMIAAATEAHDRLSDAKFRGIHGLKKVFIEQEKAIYILNKETGVMETGDTITEWKLDTEGTALREVFKNNKVDASKTVSNCITEVYDVLGIEAARGAIVNEIRMVLGFDGAYTNYRHFSLLANVMCAKGYIMSITRHGISKRSSGPFMRSSFEQSTDILTKAAAFGLKDDLRSNSASVMFGRPMSTGTGSMSLCIDPQMVVQAPQVQSTATALTLDRDNLTPEQQLGDDGDLSMAQGASYQNLIFSPEAETMTTTVGGMNPRSPWMTPMTAGTAMSALGTVGLSAGFTAGAMTPGMSMGFGASGGGASMNFMSAMMSASPNYSPGGQAGSPVYSPTSPHATSVNYSAAGGASSQMSPAYSPTGGSAMSPAYSPGQAGGASPAYSPGGQMNSPVSPAYGAASPGQMSPAYHD</sequence>
<dbReference type="Pfam" id="PF04998">
    <property type="entry name" value="RNA_pol_Rpb1_5"/>
    <property type="match status" value="1"/>
</dbReference>
<dbReference type="InterPro" id="IPR007073">
    <property type="entry name" value="RNA_pol_Rpb1_7"/>
</dbReference>
<dbReference type="FunFam" id="4.10.860.120:FF:000003">
    <property type="entry name" value="DNA-directed RNA polymerase subunit"/>
    <property type="match status" value="1"/>
</dbReference>
<dbReference type="Gene3D" id="1.10.150.390">
    <property type="match status" value="1"/>
</dbReference>
<dbReference type="Gene3D" id="2.40.40.20">
    <property type="match status" value="1"/>
</dbReference>
<dbReference type="Proteomes" id="UP000717585">
    <property type="component" value="Unassembled WGS sequence"/>
</dbReference>
<evidence type="ECO:0000256" key="1">
    <source>
        <dbReference type="ARBA" id="ARBA00004123"/>
    </source>
</evidence>
<dbReference type="Pfam" id="PF00623">
    <property type="entry name" value="RNA_pol_Rpb1_2"/>
    <property type="match status" value="1"/>
</dbReference>
<feature type="compositionally biased region" description="Polar residues" evidence="13">
    <location>
        <begin position="1618"/>
        <end position="1629"/>
    </location>
</feature>
<dbReference type="GO" id="GO:0005665">
    <property type="term" value="C:RNA polymerase II, core complex"/>
    <property type="evidence" value="ECO:0007669"/>
    <property type="project" value="TreeGrafter"/>
</dbReference>
<evidence type="ECO:0000256" key="11">
    <source>
        <dbReference type="ARBA" id="ARBA00048552"/>
    </source>
</evidence>
<keyword evidence="10 12" id="KW-0804">Transcription</keyword>
<dbReference type="PANTHER" id="PTHR19376:SF37">
    <property type="entry name" value="DNA-DIRECTED RNA POLYMERASE II SUBUNIT RPB1"/>
    <property type="match status" value="1"/>
</dbReference>
<evidence type="ECO:0000256" key="2">
    <source>
        <dbReference type="ARBA" id="ARBA00006460"/>
    </source>
</evidence>
<dbReference type="InterPro" id="IPR045867">
    <property type="entry name" value="DNA-dir_RpoC_beta_prime"/>
</dbReference>
<dbReference type="InterPro" id="IPR007080">
    <property type="entry name" value="RNA_pol_Rpb1_1"/>
</dbReference>
<dbReference type="Pfam" id="PF04983">
    <property type="entry name" value="RNA_pol_Rpb1_3"/>
    <property type="match status" value="1"/>
</dbReference>
<dbReference type="InterPro" id="IPR038120">
    <property type="entry name" value="Rpb1_funnel_sf"/>
</dbReference>
<comment type="subcellular location">
    <subcellularLocation>
        <location evidence="1">Nucleus</location>
    </subcellularLocation>
</comment>
<dbReference type="Gene3D" id="1.10.132.30">
    <property type="match status" value="1"/>
</dbReference>
<dbReference type="NCBIfam" id="NF006336">
    <property type="entry name" value="PRK08566.1"/>
    <property type="match status" value="1"/>
</dbReference>
<feature type="domain" description="RNA polymerase N-terminal" evidence="14">
    <location>
        <begin position="227"/>
        <end position="527"/>
    </location>
</feature>
<dbReference type="OrthoDB" id="270392at2759"/>
<dbReference type="InterPro" id="IPR042102">
    <property type="entry name" value="RNA_pol_Rpb1_3_sf"/>
</dbReference>
<dbReference type="InterPro" id="IPR007081">
    <property type="entry name" value="RNA_pol_Rpb1_5"/>
</dbReference>
<organism evidence="15 16">
    <name type="scientific">Carpediemonas membranifera</name>
    <dbReference type="NCBI Taxonomy" id="201153"/>
    <lineage>
        <taxon>Eukaryota</taxon>
        <taxon>Metamonada</taxon>
        <taxon>Carpediemonas-like organisms</taxon>
        <taxon>Carpediemonas</taxon>
    </lineage>
</organism>
<accession>A0A8J6AVP2</accession>
<dbReference type="PANTHER" id="PTHR19376">
    <property type="entry name" value="DNA-DIRECTED RNA POLYMERASE"/>
    <property type="match status" value="1"/>
</dbReference>
<comment type="catalytic activity">
    <reaction evidence="11 12">
        <text>RNA(n) + a ribonucleoside 5'-triphosphate = RNA(n+1) + diphosphate</text>
        <dbReference type="Rhea" id="RHEA:21248"/>
        <dbReference type="Rhea" id="RHEA-COMP:14527"/>
        <dbReference type="Rhea" id="RHEA-COMP:17342"/>
        <dbReference type="ChEBI" id="CHEBI:33019"/>
        <dbReference type="ChEBI" id="CHEBI:61557"/>
        <dbReference type="ChEBI" id="CHEBI:140395"/>
        <dbReference type="EC" id="2.7.7.6"/>
    </reaction>
</comment>
<keyword evidence="5 12" id="KW-0548">Nucleotidyltransferase</keyword>
<dbReference type="Gene3D" id="3.30.1490.180">
    <property type="entry name" value="RNA polymerase ii"/>
    <property type="match status" value="1"/>
</dbReference>
<dbReference type="Gene3D" id="3.30.1360.140">
    <property type="match status" value="1"/>
</dbReference>
<feature type="region of interest" description="Disordered" evidence="13">
    <location>
        <begin position="1618"/>
        <end position="1675"/>
    </location>
</feature>
<reference evidence="15" key="1">
    <citation type="submission" date="2021-05" db="EMBL/GenBank/DDBJ databases">
        <title>A free-living protist that lacks canonical eukaryotic 1 DNA replication and segregation systems.</title>
        <authorList>
            <person name="Salas-Leiva D.E."/>
            <person name="Tromer E.C."/>
            <person name="Curtis B.A."/>
            <person name="Jerlstrom-Hultqvist J."/>
            <person name="Kolisko M."/>
            <person name="Yi Z."/>
            <person name="Salas-Leiva J.S."/>
            <person name="Gallot-Lavallee L."/>
            <person name="Kops G.J.P.L."/>
            <person name="Archibald J.M."/>
            <person name="Simpson A.G.B."/>
            <person name="Roger A.J."/>
        </authorList>
    </citation>
    <scope>NUCLEOTIDE SEQUENCE</scope>
    <source>
        <strain evidence="15">BICM</strain>
    </source>
</reference>
<keyword evidence="9" id="KW-0238">DNA-binding</keyword>
<dbReference type="InterPro" id="IPR007066">
    <property type="entry name" value="RNA_pol_Rpb1_3"/>
</dbReference>
<keyword evidence="6" id="KW-0479">Metal-binding</keyword>
<proteinExistence type="inferred from homology"/>
<evidence type="ECO:0000256" key="9">
    <source>
        <dbReference type="ARBA" id="ARBA00023125"/>
    </source>
</evidence>
<evidence type="ECO:0000256" key="6">
    <source>
        <dbReference type="ARBA" id="ARBA00022723"/>
    </source>
</evidence>